<dbReference type="PRINTS" id="PR01021">
    <property type="entry name" value="OMPADOMAIN"/>
</dbReference>
<dbReference type="Proteomes" id="UP001142175">
    <property type="component" value="Unassembled WGS sequence"/>
</dbReference>
<dbReference type="GO" id="GO:0009279">
    <property type="term" value="C:cell outer membrane"/>
    <property type="evidence" value="ECO:0007669"/>
    <property type="project" value="UniProtKB-SubCell"/>
</dbReference>
<reference evidence="7" key="1">
    <citation type="submission" date="2022-08" db="EMBL/GenBank/DDBJ databases">
        <authorList>
            <person name="Zhang D."/>
        </authorList>
    </citation>
    <scope>NUCLEOTIDE SEQUENCE</scope>
    <source>
        <strain evidence="7">XJ19-11</strain>
    </source>
</reference>
<dbReference type="PROSITE" id="PS51123">
    <property type="entry name" value="OMPA_2"/>
    <property type="match status" value="2"/>
</dbReference>
<keyword evidence="8" id="KW-1185">Reference proteome</keyword>
<dbReference type="SUPFAM" id="SSF82171">
    <property type="entry name" value="DPP6 N-terminal domain-like"/>
    <property type="match status" value="1"/>
</dbReference>
<feature type="domain" description="OmpA-like" evidence="6">
    <location>
        <begin position="666"/>
        <end position="786"/>
    </location>
</feature>
<dbReference type="PANTHER" id="PTHR30329">
    <property type="entry name" value="STATOR ELEMENT OF FLAGELLAR MOTOR COMPLEX"/>
    <property type="match status" value="1"/>
</dbReference>
<dbReference type="Gene3D" id="1.25.40.10">
    <property type="entry name" value="Tetratricopeptide repeat domain"/>
    <property type="match status" value="1"/>
</dbReference>
<keyword evidence="2 4" id="KW-0472">Membrane</keyword>
<gene>
    <name evidence="7" type="ORF">NU887_14700</name>
</gene>
<evidence type="ECO:0000256" key="5">
    <source>
        <dbReference type="SAM" id="SignalP"/>
    </source>
</evidence>
<dbReference type="Pfam" id="PF07676">
    <property type="entry name" value="PD40"/>
    <property type="match status" value="1"/>
</dbReference>
<evidence type="ECO:0000256" key="4">
    <source>
        <dbReference type="PROSITE-ProRule" id="PRU00473"/>
    </source>
</evidence>
<organism evidence="7 8">
    <name type="scientific">Aquiflexum gelatinilyticum</name>
    <dbReference type="NCBI Taxonomy" id="2961943"/>
    <lineage>
        <taxon>Bacteria</taxon>
        <taxon>Pseudomonadati</taxon>
        <taxon>Bacteroidota</taxon>
        <taxon>Cytophagia</taxon>
        <taxon>Cytophagales</taxon>
        <taxon>Cyclobacteriaceae</taxon>
        <taxon>Aquiflexum</taxon>
    </lineage>
</organism>
<dbReference type="RefSeq" id="WP_258424140.1">
    <property type="nucleotide sequence ID" value="NZ_JANSUY010000013.1"/>
</dbReference>
<dbReference type="AlphaFoldDB" id="A0A9X2SZ63"/>
<evidence type="ECO:0000256" key="3">
    <source>
        <dbReference type="ARBA" id="ARBA00023237"/>
    </source>
</evidence>
<dbReference type="InterPro" id="IPR006664">
    <property type="entry name" value="OMP_bac"/>
</dbReference>
<evidence type="ECO:0000313" key="7">
    <source>
        <dbReference type="EMBL" id="MCR9016292.1"/>
    </source>
</evidence>
<dbReference type="Gene3D" id="3.30.1330.60">
    <property type="entry name" value="OmpA-like domain"/>
    <property type="match status" value="2"/>
</dbReference>
<dbReference type="Pfam" id="PF00691">
    <property type="entry name" value="OmpA"/>
    <property type="match status" value="2"/>
</dbReference>
<proteinExistence type="predicted"/>
<protein>
    <submittedName>
        <fullName evidence="7">OmpA family protein</fullName>
    </submittedName>
</protein>
<dbReference type="InterPro" id="IPR006665">
    <property type="entry name" value="OmpA-like"/>
</dbReference>
<dbReference type="PANTHER" id="PTHR30329:SF21">
    <property type="entry name" value="LIPOPROTEIN YIAD-RELATED"/>
    <property type="match status" value="1"/>
</dbReference>
<dbReference type="InterPro" id="IPR011659">
    <property type="entry name" value="WD40"/>
</dbReference>
<evidence type="ECO:0000256" key="1">
    <source>
        <dbReference type="ARBA" id="ARBA00004442"/>
    </source>
</evidence>
<comment type="caution">
    <text evidence="7">The sequence shown here is derived from an EMBL/GenBank/DDBJ whole genome shotgun (WGS) entry which is preliminary data.</text>
</comment>
<dbReference type="InterPro" id="IPR011990">
    <property type="entry name" value="TPR-like_helical_dom_sf"/>
</dbReference>
<dbReference type="CDD" id="cd07185">
    <property type="entry name" value="OmpA_C-like"/>
    <property type="match status" value="2"/>
</dbReference>
<sequence>MRRIFCLISLILLVGIPPIHSNAQNRLLRYADKQKDLENFQHAAEIYEQAYNRNPKITTARNAAEAYSQIQEYDKSFAWWEKVITNPEAERSDYSKYLNAAIKVGKADQIDGMLKGSSFDESDFPELDFDLIRSMSSKKVNVKLVQANGINSDGSDFGLQVDKNGSKFFSSDRGSVIPTNKKGIRLDAKSNLYNSEKSSFNDRSFFGIYKFDKDSTLSKLVSDLPEALHISDPSLMESQNIVFYSVIRDVNKIKGSREFTLHSEIFYSIIGSDGTLSSSKPFPLNNFTEYGVLNPFVDEENQRIYFVSDMEGGVGGFDIYYVTYDGDLNFSEPVNLGKEINTPKNERYPSVNGSTFYFASNGHPGLGGMDIFKADISSSGFSNIQNMGLPYNSPRDDFGYIVTKDGKRYLSSDRVGGMGLDDIYLIEVLFKKLIARVIDCDDKIISESFNTALVNKEGGEMMTSIRNEKGEILADLEPESNFNLKISKKGYFSIYDSTLSTIGLEDDVLEREYKLVKIPYNLPVMVDIVYYDLDKAKIRKDAEPVLNKIAELMAKYDFLDLAVASHTDSRASDKYNMLLSEKRAEAVKNYLSQFGIPENRVRIDWYGKEKLTNDCGDGIPCPELKHQLNRRSELVLEAFSDSNKEYDLPASLLGKDLCDENSLFEEIQNEMNSIPVVYFDFDKSTIRAVHEKDLEKVGLTMKKLKNLQLYIAGHTDQRGNEDYNLKLAERRAKAVLEYLVQRGVESNRIEFKWFGKSQPINDCNTIPCTENMHQLNRRTELHLKGN</sequence>
<keyword evidence="5" id="KW-0732">Signal</keyword>
<dbReference type="SUPFAM" id="SSF48452">
    <property type="entry name" value="TPR-like"/>
    <property type="match status" value="1"/>
</dbReference>
<dbReference type="SUPFAM" id="SSF103088">
    <property type="entry name" value="OmpA-like"/>
    <property type="match status" value="2"/>
</dbReference>
<feature type="chain" id="PRO_5040739750" evidence="5">
    <location>
        <begin position="24"/>
        <end position="786"/>
    </location>
</feature>
<name>A0A9X2SZ63_9BACT</name>
<dbReference type="EMBL" id="JANSUY010000013">
    <property type="protein sequence ID" value="MCR9016292.1"/>
    <property type="molecule type" value="Genomic_DNA"/>
</dbReference>
<dbReference type="InterPro" id="IPR050330">
    <property type="entry name" value="Bact_OuterMem_StrucFunc"/>
</dbReference>
<comment type="subcellular location">
    <subcellularLocation>
        <location evidence="1">Cell outer membrane</location>
    </subcellularLocation>
</comment>
<accession>A0A9X2SZ63</accession>
<evidence type="ECO:0000313" key="8">
    <source>
        <dbReference type="Proteomes" id="UP001142175"/>
    </source>
</evidence>
<dbReference type="InterPro" id="IPR036737">
    <property type="entry name" value="OmpA-like_sf"/>
</dbReference>
<evidence type="ECO:0000259" key="6">
    <source>
        <dbReference type="PROSITE" id="PS51123"/>
    </source>
</evidence>
<keyword evidence="3" id="KW-0998">Cell outer membrane</keyword>
<evidence type="ECO:0000256" key="2">
    <source>
        <dbReference type="ARBA" id="ARBA00023136"/>
    </source>
</evidence>
<feature type="signal peptide" evidence="5">
    <location>
        <begin position="1"/>
        <end position="23"/>
    </location>
</feature>
<feature type="domain" description="OmpA-like" evidence="6">
    <location>
        <begin position="518"/>
        <end position="640"/>
    </location>
</feature>